<accession>A0A9P6J869</accession>
<evidence type="ECO:0000313" key="3">
    <source>
        <dbReference type="Proteomes" id="UP000738359"/>
    </source>
</evidence>
<comment type="caution">
    <text evidence="2">The sequence shown here is derived from an EMBL/GenBank/DDBJ whole genome shotgun (WGS) entry which is preliminary data.</text>
</comment>
<organism evidence="2 3">
    <name type="scientific">Mortierella alpina</name>
    <name type="common">Oleaginous fungus</name>
    <name type="synonym">Mortierella renispora</name>
    <dbReference type="NCBI Taxonomy" id="64518"/>
    <lineage>
        <taxon>Eukaryota</taxon>
        <taxon>Fungi</taxon>
        <taxon>Fungi incertae sedis</taxon>
        <taxon>Mucoromycota</taxon>
        <taxon>Mortierellomycotina</taxon>
        <taxon>Mortierellomycetes</taxon>
        <taxon>Mortierellales</taxon>
        <taxon>Mortierellaceae</taxon>
        <taxon>Mortierella</taxon>
    </lineage>
</organism>
<evidence type="ECO:0000256" key="1">
    <source>
        <dbReference type="SAM" id="MobiDB-lite"/>
    </source>
</evidence>
<proteinExistence type="predicted"/>
<dbReference type="EMBL" id="JAAAHY010000517">
    <property type="protein sequence ID" value="KAF9962885.1"/>
    <property type="molecule type" value="Genomic_DNA"/>
</dbReference>
<gene>
    <name evidence="2" type="ORF">BGZ70_007819</name>
</gene>
<sequence length="93" mass="9831">MSLRLVSSAKNLREQFKGTSSSGSSSHSNQTLTMSSGSSIFTASSSISHARTLDPAAMNSTSSVLSRQGTMRTSSGGQLRRSKSMQKKTLISK</sequence>
<feature type="non-terminal residue" evidence="2">
    <location>
        <position position="93"/>
    </location>
</feature>
<dbReference type="AlphaFoldDB" id="A0A9P6J869"/>
<dbReference type="Proteomes" id="UP000738359">
    <property type="component" value="Unassembled WGS sequence"/>
</dbReference>
<protein>
    <submittedName>
        <fullName evidence="2">Uncharacterized protein</fullName>
    </submittedName>
</protein>
<keyword evidence="3" id="KW-1185">Reference proteome</keyword>
<feature type="region of interest" description="Disordered" evidence="1">
    <location>
        <begin position="52"/>
        <end position="93"/>
    </location>
</feature>
<feature type="compositionally biased region" description="Polar residues" evidence="1">
    <location>
        <begin position="58"/>
        <end position="77"/>
    </location>
</feature>
<evidence type="ECO:0000313" key="2">
    <source>
        <dbReference type="EMBL" id="KAF9962885.1"/>
    </source>
</evidence>
<reference evidence="2" key="1">
    <citation type="journal article" date="2020" name="Fungal Divers.">
        <title>Resolving the Mortierellaceae phylogeny through synthesis of multi-gene phylogenetics and phylogenomics.</title>
        <authorList>
            <person name="Vandepol N."/>
            <person name="Liber J."/>
            <person name="Desiro A."/>
            <person name="Na H."/>
            <person name="Kennedy M."/>
            <person name="Barry K."/>
            <person name="Grigoriev I.V."/>
            <person name="Miller A.N."/>
            <person name="O'Donnell K."/>
            <person name="Stajich J.E."/>
            <person name="Bonito G."/>
        </authorList>
    </citation>
    <scope>NUCLEOTIDE SEQUENCE</scope>
    <source>
        <strain evidence="2">CK1249</strain>
    </source>
</reference>
<name>A0A9P6J869_MORAP</name>
<feature type="region of interest" description="Disordered" evidence="1">
    <location>
        <begin position="1"/>
        <end position="38"/>
    </location>
</feature>